<comment type="pathway">
    <text evidence="2">Protein modification; protein glycosylation.</text>
</comment>
<protein>
    <recommendedName>
        <fullName evidence="4">N-acetylgalactosaminide beta-1,3-galactosyltransferase</fullName>
        <ecNumber evidence="4">2.4.1.122</ecNumber>
    </recommendedName>
</protein>
<evidence type="ECO:0000256" key="5">
    <source>
        <dbReference type="ARBA" id="ARBA00022676"/>
    </source>
</evidence>
<dbReference type="Gene3D" id="3.90.550.50">
    <property type="match status" value="1"/>
</dbReference>
<evidence type="ECO:0000256" key="8">
    <source>
        <dbReference type="ARBA" id="ARBA00022741"/>
    </source>
</evidence>
<comment type="similarity">
    <text evidence="3">Belongs to the glycosyltransferase 31 family. Beta3-Gal-T subfamily.</text>
</comment>
<dbReference type="EC" id="2.4.1.122" evidence="4"/>
<keyword evidence="11 12" id="KW-0472">Membrane</keyword>
<organism evidence="14 15">
    <name type="scientific">Mesorhabditis belari</name>
    <dbReference type="NCBI Taxonomy" id="2138241"/>
    <lineage>
        <taxon>Eukaryota</taxon>
        <taxon>Metazoa</taxon>
        <taxon>Ecdysozoa</taxon>
        <taxon>Nematoda</taxon>
        <taxon>Chromadorea</taxon>
        <taxon>Rhabditida</taxon>
        <taxon>Rhabditina</taxon>
        <taxon>Rhabditomorpha</taxon>
        <taxon>Rhabditoidea</taxon>
        <taxon>Rhabditidae</taxon>
        <taxon>Mesorhabditinae</taxon>
        <taxon>Mesorhabditis</taxon>
    </lineage>
</organism>
<evidence type="ECO:0000256" key="10">
    <source>
        <dbReference type="ARBA" id="ARBA00022989"/>
    </source>
</evidence>
<evidence type="ECO:0000313" key="15">
    <source>
        <dbReference type="WBParaSite" id="MBELARI_LOCUS20819"/>
    </source>
</evidence>
<dbReference type="PANTHER" id="PTHR23033">
    <property type="entry name" value="BETA1,3-GALACTOSYLTRANSFERASE"/>
    <property type="match status" value="1"/>
</dbReference>
<evidence type="ECO:0000313" key="14">
    <source>
        <dbReference type="Proteomes" id="UP000887575"/>
    </source>
</evidence>
<keyword evidence="5" id="KW-0328">Glycosyltransferase</keyword>
<dbReference type="PANTHER" id="PTHR23033:SF12">
    <property type="entry name" value="GLYCOPROTEIN-N-ACETYLGALACTOSAMINE 3-BETA-GALACTOSYLTRANSFERASE 1-RELATED"/>
    <property type="match status" value="1"/>
</dbReference>
<reference evidence="15" key="1">
    <citation type="submission" date="2024-02" db="UniProtKB">
        <authorList>
            <consortium name="WormBaseParasite"/>
        </authorList>
    </citation>
    <scope>IDENTIFICATION</scope>
</reference>
<evidence type="ECO:0000256" key="11">
    <source>
        <dbReference type="ARBA" id="ARBA00023136"/>
    </source>
</evidence>
<evidence type="ECO:0000256" key="12">
    <source>
        <dbReference type="SAM" id="Phobius"/>
    </source>
</evidence>
<dbReference type="InterPro" id="IPR026050">
    <property type="entry name" value="C1GALT1/C1GALT1_chp1"/>
</dbReference>
<evidence type="ECO:0000256" key="7">
    <source>
        <dbReference type="ARBA" id="ARBA00022692"/>
    </source>
</evidence>
<evidence type="ECO:0000259" key="13">
    <source>
        <dbReference type="Pfam" id="PF02434"/>
    </source>
</evidence>
<dbReference type="WBParaSite" id="MBELARI_LOCUS20819">
    <property type="protein sequence ID" value="MBELARI_LOCUS20819"/>
    <property type="gene ID" value="MBELARI_LOCUS20819"/>
</dbReference>
<proteinExistence type="inferred from homology"/>
<accession>A0AAF3F2X8</accession>
<dbReference type="GO" id="GO:0016263">
    <property type="term" value="F:glycoprotein-N-acetylgalactosamine 3-beta-galactosyltransferase activity"/>
    <property type="evidence" value="ECO:0007669"/>
    <property type="project" value="UniProtKB-EC"/>
</dbReference>
<keyword evidence="8" id="KW-0547">Nucleotide-binding</keyword>
<comment type="subcellular location">
    <subcellularLocation>
        <location evidence="1">Membrane</location>
        <topology evidence="1">Single-pass type II membrane protein</topology>
    </subcellularLocation>
</comment>
<dbReference type="Proteomes" id="UP000887575">
    <property type="component" value="Unassembled WGS sequence"/>
</dbReference>
<keyword evidence="7 12" id="KW-0812">Transmembrane</keyword>
<evidence type="ECO:0000256" key="2">
    <source>
        <dbReference type="ARBA" id="ARBA00004922"/>
    </source>
</evidence>
<dbReference type="GO" id="GO:0000166">
    <property type="term" value="F:nucleotide binding"/>
    <property type="evidence" value="ECO:0007669"/>
    <property type="project" value="UniProtKB-KW"/>
</dbReference>
<name>A0AAF3F2X8_9BILA</name>
<evidence type="ECO:0000256" key="1">
    <source>
        <dbReference type="ARBA" id="ARBA00004606"/>
    </source>
</evidence>
<keyword evidence="14" id="KW-1185">Reference proteome</keyword>
<keyword evidence="10 12" id="KW-1133">Transmembrane helix</keyword>
<evidence type="ECO:0000256" key="6">
    <source>
        <dbReference type="ARBA" id="ARBA00022679"/>
    </source>
</evidence>
<dbReference type="AlphaFoldDB" id="A0AAF3F2X8"/>
<evidence type="ECO:0000256" key="3">
    <source>
        <dbReference type="ARBA" id="ARBA00006462"/>
    </source>
</evidence>
<keyword evidence="6" id="KW-0808">Transferase</keyword>
<keyword evidence="9" id="KW-0735">Signal-anchor</keyword>
<evidence type="ECO:0000256" key="4">
    <source>
        <dbReference type="ARBA" id="ARBA00012557"/>
    </source>
</evidence>
<dbReference type="Pfam" id="PF02434">
    <property type="entry name" value="Fringe"/>
    <property type="match status" value="1"/>
</dbReference>
<evidence type="ECO:0000256" key="9">
    <source>
        <dbReference type="ARBA" id="ARBA00022968"/>
    </source>
</evidence>
<dbReference type="InterPro" id="IPR003378">
    <property type="entry name" value="Fringe-like_glycosylTrfase"/>
</dbReference>
<sequence length="344" mass="39997">MDNMRETKTPNQQYQVMLEPMHEATRRGLHILKTESKGFTWRQWFALLIAVFSLGLVFFSLIIQQPNTHYDRSLDSELAKYIHVSPEAANLPKKGQLFCWTMTAKGYHKTRAPAVNETWLPRCDHGQFFTNFPFDSELKIAHSTIFAGIPDSYSNLFFKSRYAFFHIYTKISKDFEWYLKADDDTYVIVENLRSYLSKLNPDLPYYIGYRLRPYLEHGYNAGGAGYVLSRAAMKIFAEQLYSNASLCPDDIYEDVGIGRCLANVGIYPLDTRNSRGQQRFNTFRPDEVFHGSVVESPYWMYDVEIRGYDGVGTDLISFHHLTPDEIRLFDILLYRVRKPSNISL</sequence>
<dbReference type="GO" id="GO:0016020">
    <property type="term" value="C:membrane"/>
    <property type="evidence" value="ECO:0007669"/>
    <property type="project" value="UniProtKB-SubCell"/>
</dbReference>
<feature type="domain" description="Fringe-like glycosyltransferase" evidence="13">
    <location>
        <begin position="97"/>
        <end position="263"/>
    </location>
</feature>
<feature type="transmembrane region" description="Helical" evidence="12">
    <location>
        <begin position="44"/>
        <end position="63"/>
    </location>
</feature>